<dbReference type="OrthoDB" id="303066at2759"/>
<evidence type="ECO:0000256" key="1">
    <source>
        <dbReference type="SAM" id="Phobius"/>
    </source>
</evidence>
<dbReference type="AlphaFoldDB" id="A0A0K9PZ98"/>
<dbReference type="STRING" id="29655.A0A0K9PZ98"/>
<dbReference type="GO" id="GO:0008381">
    <property type="term" value="F:mechanosensitive monoatomic ion channel activity"/>
    <property type="evidence" value="ECO:0007669"/>
    <property type="project" value="InterPro"/>
</dbReference>
<feature type="domain" description="Piezo non-specific cation channel cap" evidence="2">
    <location>
        <begin position="92"/>
        <end position="367"/>
    </location>
</feature>
<dbReference type="Proteomes" id="UP000036987">
    <property type="component" value="Unassembled WGS sequence"/>
</dbReference>
<feature type="domain" description="Piezo THU9 and anchor" evidence="3">
    <location>
        <begin position="2"/>
        <end position="64"/>
    </location>
</feature>
<dbReference type="OMA" id="GALIMNQ"/>
<accession>A0A0K9PZ98</accession>
<dbReference type="InterPro" id="IPR031334">
    <property type="entry name" value="Piezo_cap_dom"/>
</dbReference>
<dbReference type="Pfam" id="PF24874">
    <property type="entry name" value="Piezo_THU9_anchor"/>
    <property type="match status" value="1"/>
</dbReference>
<comment type="caution">
    <text evidence="4">The sequence shown here is derived from an EMBL/GenBank/DDBJ whole genome shotgun (WGS) entry which is preliminary data.</text>
</comment>
<dbReference type="InterPro" id="IPR056770">
    <property type="entry name" value="Piezo_THU9_anchor"/>
</dbReference>
<keyword evidence="1" id="KW-0812">Transmembrane</keyword>
<keyword evidence="1" id="KW-0472">Membrane</keyword>
<evidence type="ECO:0000313" key="4">
    <source>
        <dbReference type="EMBL" id="KMZ74336.1"/>
    </source>
</evidence>
<dbReference type="PANTHER" id="PTHR13167:SF25">
    <property type="entry name" value="PIEZO-TYPE MECHANOSENSITIVE ION CHANNEL COMPONENT"/>
    <property type="match status" value="1"/>
</dbReference>
<protein>
    <submittedName>
        <fullName evidence="4">Uncharacterized protein</fullName>
    </submittedName>
</protein>
<name>A0A0K9PZ98_ZOSMR</name>
<gene>
    <name evidence="4" type="ORF">ZOSMA_12G00200</name>
</gene>
<evidence type="ECO:0000259" key="3">
    <source>
        <dbReference type="Pfam" id="PF24874"/>
    </source>
</evidence>
<dbReference type="Pfam" id="PF12166">
    <property type="entry name" value="Piezo_cap"/>
    <property type="match status" value="1"/>
</dbReference>
<keyword evidence="1" id="KW-1133">Transmembrane helix</keyword>
<organism evidence="4 5">
    <name type="scientific">Zostera marina</name>
    <name type="common">Eelgrass</name>
    <dbReference type="NCBI Taxonomy" id="29655"/>
    <lineage>
        <taxon>Eukaryota</taxon>
        <taxon>Viridiplantae</taxon>
        <taxon>Streptophyta</taxon>
        <taxon>Embryophyta</taxon>
        <taxon>Tracheophyta</taxon>
        <taxon>Spermatophyta</taxon>
        <taxon>Magnoliopsida</taxon>
        <taxon>Liliopsida</taxon>
        <taxon>Zosteraceae</taxon>
        <taxon>Zostera</taxon>
    </lineage>
</organism>
<dbReference type="GO" id="GO:0016020">
    <property type="term" value="C:membrane"/>
    <property type="evidence" value="ECO:0007669"/>
    <property type="project" value="InterPro"/>
</dbReference>
<proteinExistence type="predicted"/>
<dbReference type="InterPro" id="IPR027272">
    <property type="entry name" value="Piezo"/>
</dbReference>
<dbReference type="PANTHER" id="PTHR13167">
    <property type="entry name" value="PIEZO-TYPE MECHANOSENSITIVE ION CHANNEL COMPONENT"/>
    <property type="match status" value="1"/>
</dbReference>
<evidence type="ECO:0000259" key="2">
    <source>
        <dbReference type="Pfam" id="PF12166"/>
    </source>
</evidence>
<dbReference type="EMBL" id="LFYR01000338">
    <property type="protein sequence ID" value="KMZ74336.1"/>
    <property type="molecule type" value="Genomic_DNA"/>
</dbReference>
<sequence>MLFYDYFQLEDINASLFLVKCDNDLNRTGRQQGQKQSKMTKFCSGICLFYILICVIWAPMLMYSSGNPTNIENPIMDVSAQIDMKSGSGRLTLYQTSICEMLQWEYIESESYLDPNNYLDTYNAKDIQLICCQGDASTGWSVPQVVQARFMKSLNKDMEIIFYWVFRRDRPKGKEVVKYESTLQSLKQSEVEEIKMALNGTTDRFNIYGIYHRYFRLTGSGEIRFTENMENLVNGEITLNQGKPPWWSFNDTNAPYVKECVGMTGPMAIVVSEETPQGILGETLSKFNIWSLYLTFVLAVGRFIRLQCSDLRMRIPFENLPSCERLIAICENIYAARSNCEFEVEEVLYWTLIKIYRTPHMLLEYTQLE</sequence>
<feature type="transmembrane region" description="Helical" evidence="1">
    <location>
        <begin position="42"/>
        <end position="63"/>
    </location>
</feature>
<keyword evidence="5" id="KW-1185">Reference proteome</keyword>
<reference evidence="5" key="1">
    <citation type="journal article" date="2016" name="Nature">
        <title>The genome of the seagrass Zostera marina reveals angiosperm adaptation to the sea.</title>
        <authorList>
            <person name="Olsen J.L."/>
            <person name="Rouze P."/>
            <person name="Verhelst B."/>
            <person name="Lin Y.-C."/>
            <person name="Bayer T."/>
            <person name="Collen J."/>
            <person name="Dattolo E."/>
            <person name="De Paoli E."/>
            <person name="Dittami S."/>
            <person name="Maumus F."/>
            <person name="Michel G."/>
            <person name="Kersting A."/>
            <person name="Lauritano C."/>
            <person name="Lohaus R."/>
            <person name="Toepel M."/>
            <person name="Tonon T."/>
            <person name="Vanneste K."/>
            <person name="Amirebrahimi M."/>
            <person name="Brakel J."/>
            <person name="Bostroem C."/>
            <person name="Chovatia M."/>
            <person name="Grimwood J."/>
            <person name="Jenkins J.W."/>
            <person name="Jueterbock A."/>
            <person name="Mraz A."/>
            <person name="Stam W.T."/>
            <person name="Tice H."/>
            <person name="Bornberg-Bauer E."/>
            <person name="Green P.J."/>
            <person name="Pearson G.A."/>
            <person name="Procaccini G."/>
            <person name="Duarte C.M."/>
            <person name="Schmutz J."/>
            <person name="Reusch T.B.H."/>
            <person name="Van de Peer Y."/>
        </authorList>
    </citation>
    <scope>NUCLEOTIDE SEQUENCE [LARGE SCALE GENOMIC DNA]</scope>
    <source>
        <strain evidence="5">cv. Finnish</strain>
    </source>
</reference>
<evidence type="ECO:0000313" key="5">
    <source>
        <dbReference type="Proteomes" id="UP000036987"/>
    </source>
</evidence>